<comment type="caution">
    <text evidence="1">The sequence shown here is derived from an EMBL/GenBank/DDBJ whole genome shotgun (WGS) entry which is preliminary data.</text>
</comment>
<protein>
    <submittedName>
        <fullName evidence="1">N-formylglutamate amidohydrolase</fullName>
    </submittedName>
</protein>
<proteinExistence type="predicted"/>
<name>A0ABS6SDY3_9SPHN</name>
<keyword evidence="2" id="KW-1185">Reference proteome</keyword>
<dbReference type="Proteomes" id="UP000722336">
    <property type="component" value="Unassembled WGS sequence"/>
</dbReference>
<dbReference type="InterPro" id="IPR011227">
    <property type="entry name" value="UCP029730"/>
</dbReference>
<organism evidence="1 2">
    <name type="scientific">Pacificimonas pallii</name>
    <dbReference type="NCBI Taxonomy" id="2827236"/>
    <lineage>
        <taxon>Bacteria</taxon>
        <taxon>Pseudomonadati</taxon>
        <taxon>Pseudomonadota</taxon>
        <taxon>Alphaproteobacteria</taxon>
        <taxon>Sphingomonadales</taxon>
        <taxon>Sphingosinicellaceae</taxon>
        <taxon>Pacificimonas</taxon>
    </lineage>
</organism>
<evidence type="ECO:0000313" key="1">
    <source>
        <dbReference type="EMBL" id="MBV7256566.1"/>
    </source>
</evidence>
<reference evidence="1 2" key="1">
    <citation type="submission" date="2021-04" db="EMBL/GenBank/DDBJ databases">
        <authorList>
            <person name="Pira H."/>
            <person name="Risdian C."/>
            <person name="Wink J."/>
        </authorList>
    </citation>
    <scope>NUCLEOTIDE SEQUENCE [LARGE SCALE GENOMIC DNA]</scope>
    <source>
        <strain evidence="1 2">WHA3</strain>
    </source>
</reference>
<sequence length="249" mass="27014">MKSYEQIEGGAAILLLADHAGSDVPDGIDLGISDEERLLHIGVDIGIAALTRRVAKALGAPAHLSRFSRLVFDPNRDADSAGLAPEESDGICIAGNVSLTAEQRRVRRALHEEYHGALTARIEMAAPEMLVSIHSFTPVLASAPEAAPRPWDTAFLYNEDAATARIGIDFMTSEGLRVGDNEPYSGALTGYTVIRHAESRGIPSLFIEIRNDHLRGDSGVDQWSSRVARLIRHTQKVLNEQKGDPFDGR</sequence>
<accession>A0ABS6SDY3</accession>
<dbReference type="InterPro" id="IPR007709">
    <property type="entry name" value="N-FG_amidohydro"/>
</dbReference>
<dbReference type="Pfam" id="PF05013">
    <property type="entry name" value="FGase"/>
    <property type="match status" value="1"/>
</dbReference>
<dbReference type="PIRSF" id="PIRSF029730">
    <property type="entry name" value="UCP029730"/>
    <property type="match status" value="1"/>
</dbReference>
<evidence type="ECO:0000313" key="2">
    <source>
        <dbReference type="Proteomes" id="UP000722336"/>
    </source>
</evidence>
<dbReference type="RefSeq" id="WP_218445222.1">
    <property type="nucleotide sequence ID" value="NZ_JAGSPA010000002.1"/>
</dbReference>
<dbReference type="EMBL" id="JAGSPA010000002">
    <property type="protein sequence ID" value="MBV7256566.1"/>
    <property type="molecule type" value="Genomic_DNA"/>
</dbReference>
<gene>
    <name evidence="1" type="ORF">KCG44_07180</name>
</gene>